<dbReference type="OMA" id="DVWFANE"/>
<feature type="region of interest" description="Disordered" evidence="1">
    <location>
        <begin position="70"/>
        <end position="96"/>
    </location>
</feature>
<proteinExistence type="predicted"/>
<dbReference type="Proteomes" id="UP000001449">
    <property type="component" value="Chromosome 9"/>
</dbReference>
<dbReference type="EMBL" id="CM000645">
    <property type="protein sequence ID" value="EED90362.1"/>
    <property type="molecule type" value="Genomic_DNA"/>
</dbReference>
<dbReference type="eggNOG" id="ENOG502SA75">
    <property type="taxonomic scope" value="Eukaryota"/>
</dbReference>
<keyword evidence="3" id="KW-1185">Reference proteome</keyword>
<evidence type="ECO:0000313" key="2">
    <source>
        <dbReference type="EMBL" id="EED90362.1"/>
    </source>
</evidence>
<dbReference type="RefSeq" id="XP_002292387.1">
    <property type="nucleotide sequence ID" value="XM_002292351.1"/>
</dbReference>
<reference evidence="2 3" key="1">
    <citation type="journal article" date="2004" name="Science">
        <title>The genome of the diatom Thalassiosira pseudonana: ecology, evolution, and metabolism.</title>
        <authorList>
            <person name="Armbrust E.V."/>
            <person name="Berges J.A."/>
            <person name="Bowler C."/>
            <person name="Green B.R."/>
            <person name="Martinez D."/>
            <person name="Putnam N.H."/>
            <person name="Zhou S."/>
            <person name="Allen A.E."/>
            <person name="Apt K.E."/>
            <person name="Bechner M."/>
            <person name="Brzezinski M.A."/>
            <person name="Chaal B.K."/>
            <person name="Chiovitti A."/>
            <person name="Davis A.K."/>
            <person name="Demarest M.S."/>
            <person name="Detter J.C."/>
            <person name="Glavina T."/>
            <person name="Goodstein D."/>
            <person name="Hadi M.Z."/>
            <person name="Hellsten U."/>
            <person name="Hildebrand M."/>
            <person name="Jenkins B.D."/>
            <person name="Jurka J."/>
            <person name="Kapitonov V.V."/>
            <person name="Kroger N."/>
            <person name="Lau W.W."/>
            <person name="Lane T.W."/>
            <person name="Larimer F.W."/>
            <person name="Lippmeier J.C."/>
            <person name="Lucas S."/>
            <person name="Medina M."/>
            <person name="Montsant A."/>
            <person name="Obornik M."/>
            <person name="Parker M.S."/>
            <person name="Palenik B."/>
            <person name="Pazour G.J."/>
            <person name="Richardson P.M."/>
            <person name="Rynearson T.A."/>
            <person name="Saito M.A."/>
            <person name="Schwartz D.C."/>
            <person name="Thamatrakoln K."/>
            <person name="Valentin K."/>
            <person name="Vardi A."/>
            <person name="Wilkerson F.P."/>
            <person name="Rokhsar D.S."/>
        </authorList>
    </citation>
    <scope>NUCLEOTIDE SEQUENCE [LARGE SCALE GENOMIC DNA]</scope>
    <source>
        <strain evidence="2 3">CCMP1335</strain>
    </source>
</reference>
<name>B8C7R0_THAPS</name>
<dbReference type="InParanoid" id="B8C7R0"/>
<sequence>MVQVTHLMVVLGTCTSLKKVADAFTLTRPSTGLSTGTPHYSTTSLCASKRRGKLGNNIALNEDGEISRIMTKKEKMGRGGSKMNNRRGKSSGSGGEAAISPLLAEWAKSDGGAEDAVASSSSSNNGASAANASVFSPFQDDDKSFKAKKSKQSTIAQSAAQSEQTNDLLDRIQETLSTPNCDVPTLLSYISSLVQVGSATSTNANDQILLPTLKSILSKKATTNSSGEVTTKTPSYRLQWAGSDNSICHIGTSLHKVPLARLQEIYLCLGYNRWELLEVIRILGPFPNVRNTLKGDVKLEKKRGGFGGGGVVGAAAVNSGTGREGVRLTIAYNSMIDGTGKEILAGKADNVKYVMLDVWFANEKAIVCTVVPSVDDDDGECGDPLMSGNGEKVLLFVAEENLEEELEKLRAA</sequence>
<feature type="compositionally biased region" description="Polar residues" evidence="1">
    <location>
        <begin position="154"/>
        <end position="165"/>
    </location>
</feature>
<dbReference type="GeneID" id="7444986"/>
<protein>
    <submittedName>
        <fullName evidence="2">Uncharacterized protein</fullName>
    </submittedName>
</protein>
<dbReference type="HOGENOM" id="CLU_668188_0_0_1"/>
<reference evidence="2 3" key="2">
    <citation type="journal article" date="2008" name="Nature">
        <title>The Phaeodactylum genome reveals the evolutionary history of diatom genomes.</title>
        <authorList>
            <person name="Bowler C."/>
            <person name="Allen A.E."/>
            <person name="Badger J.H."/>
            <person name="Grimwood J."/>
            <person name="Jabbari K."/>
            <person name="Kuo A."/>
            <person name="Maheswari U."/>
            <person name="Martens C."/>
            <person name="Maumus F."/>
            <person name="Otillar R.P."/>
            <person name="Rayko E."/>
            <person name="Salamov A."/>
            <person name="Vandepoele K."/>
            <person name="Beszteri B."/>
            <person name="Gruber A."/>
            <person name="Heijde M."/>
            <person name="Katinka M."/>
            <person name="Mock T."/>
            <person name="Valentin K."/>
            <person name="Verret F."/>
            <person name="Berges J.A."/>
            <person name="Brownlee C."/>
            <person name="Cadoret J.P."/>
            <person name="Chiovitti A."/>
            <person name="Choi C.J."/>
            <person name="Coesel S."/>
            <person name="De Martino A."/>
            <person name="Detter J.C."/>
            <person name="Durkin C."/>
            <person name="Falciatore A."/>
            <person name="Fournet J."/>
            <person name="Haruta M."/>
            <person name="Huysman M.J."/>
            <person name="Jenkins B.D."/>
            <person name="Jiroutova K."/>
            <person name="Jorgensen R.E."/>
            <person name="Joubert Y."/>
            <person name="Kaplan A."/>
            <person name="Kroger N."/>
            <person name="Kroth P.G."/>
            <person name="La Roche J."/>
            <person name="Lindquist E."/>
            <person name="Lommer M."/>
            <person name="Martin-Jezequel V."/>
            <person name="Lopez P.J."/>
            <person name="Lucas S."/>
            <person name="Mangogna M."/>
            <person name="McGinnis K."/>
            <person name="Medlin L.K."/>
            <person name="Montsant A."/>
            <person name="Oudot-Le Secq M.P."/>
            <person name="Napoli C."/>
            <person name="Obornik M."/>
            <person name="Parker M.S."/>
            <person name="Petit J.L."/>
            <person name="Porcel B.M."/>
            <person name="Poulsen N."/>
            <person name="Robison M."/>
            <person name="Rychlewski L."/>
            <person name="Rynearson T.A."/>
            <person name="Schmutz J."/>
            <person name="Shapiro H."/>
            <person name="Siaut M."/>
            <person name="Stanley M."/>
            <person name="Sussman M.R."/>
            <person name="Taylor A.R."/>
            <person name="Vardi A."/>
            <person name="von Dassow P."/>
            <person name="Vyverman W."/>
            <person name="Willis A."/>
            <person name="Wyrwicz L.S."/>
            <person name="Rokhsar D.S."/>
            <person name="Weissenbach J."/>
            <person name="Armbrust E.V."/>
            <person name="Green B.R."/>
            <person name="Van de Peer Y."/>
            <person name="Grigoriev I.V."/>
        </authorList>
    </citation>
    <scope>NUCLEOTIDE SEQUENCE [LARGE SCALE GENOMIC DNA]</scope>
    <source>
        <strain evidence="2 3">CCMP1335</strain>
    </source>
</reference>
<evidence type="ECO:0000313" key="3">
    <source>
        <dbReference type="Proteomes" id="UP000001449"/>
    </source>
</evidence>
<dbReference type="KEGG" id="tps:THAPSDRAFT_7863"/>
<dbReference type="PaxDb" id="35128-Thaps7863"/>
<organism evidence="2 3">
    <name type="scientific">Thalassiosira pseudonana</name>
    <name type="common">Marine diatom</name>
    <name type="synonym">Cyclotella nana</name>
    <dbReference type="NCBI Taxonomy" id="35128"/>
    <lineage>
        <taxon>Eukaryota</taxon>
        <taxon>Sar</taxon>
        <taxon>Stramenopiles</taxon>
        <taxon>Ochrophyta</taxon>
        <taxon>Bacillariophyta</taxon>
        <taxon>Coscinodiscophyceae</taxon>
        <taxon>Thalassiosirophycidae</taxon>
        <taxon>Thalassiosirales</taxon>
        <taxon>Thalassiosiraceae</taxon>
        <taxon>Thalassiosira</taxon>
    </lineage>
</organism>
<dbReference type="AlphaFoldDB" id="B8C7R0"/>
<feature type="region of interest" description="Disordered" evidence="1">
    <location>
        <begin position="141"/>
        <end position="165"/>
    </location>
</feature>
<gene>
    <name evidence="2" type="ORF">THAPSDRAFT_7863</name>
</gene>
<accession>B8C7R0</accession>
<evidence type="ECO:0000256" key="1">
    <source>
        <dbReference type="SAM" id="MobiDB-lite"/>
    </source>
</evidence>